<reference evidence="2" key="1">
    <citation type="submission" date="2022-05" db="EMBL/GenBank/DDBJ databases">
        <title>A methanotrophic Mycobacterium dominates a cave microbial ecosystem.</title>
        <authorList>
            <person name="Van Spanning R.J.M."/>
            <person name="Guan Q."/>
            <person name="Melkonian C."/>
            <person name="Gallant J."/>
            <person name="Polerecky L."/>
            <person name="Flot J.-F."/>
            <person name="Brandt B.W."/>
            <person name="Braster M."/>
            <person name="Iturbe Espinoza P."/>
            <person name="Aerts J."/>
            <person name="Meima-Franke M."/>
            <person name="Piersma S.R."/>
            <person name="Bunduc C."/>
            <person name="Ummels R."/>
            <person name="Pain A."/>
            <person name="Fleming E.J."/>
            <person name="van der Wel N."/>
            <person name="Gherman V.D."/>
            <person name="Sarbu S.M."/>
            <person name="Bodelier P.L.E."/>
            <person name="Bitter W."/>
        </authorList>
    </citation>
    <scope>NUCLEOTIDE SEQUENCE</scope>
    <source>
        <strain evidence="2">Sulfur Cave</strain>
    </source>
</reference>
<dbReference type="Proteomes" id="UP001056610">
    <property type="component" value="Chromosome"/>
</dbReference>
<sequence length="66" mass="6963">MAAAGMLARGKRQADVVDKLGVTAQTASRWHRTFVAEGKKGPAGAGRAGRLPKLSDEQLAQVEQDC</sequence>
<evidence type="ECO:0000313" key="2">
    <source>
        <dbReference type="EMBL" id="UQX11338.1"/>
    </source>
</evidence>
<accession>A0ABY4QK41</accession>
<feature type="region of interest" description="Disordered" evidence="1">
    <location>
        <begin position="37"/>
        <end position="66"/>
    </location>
</feature>
<gene>
    <name evidence="2" type="ORF">M5I08_02030</name>
</gene>
<organism evidence="2 3">
    <name type="scientific">Candidatus Mycobacterium methanotrophicum</name>
    <dbReference type="NCBI Taxonomy" id="2943498"/>
    <lineage>
        <taxon>Bacteria</taxon>
        <taxon>Bacillati</taxon>
        <taxon>Actinomycetota</taxon>
        <taxon>Actinomycetes</taxon>
        <taxon>Mycobacteriales</taxon>
        <taxon>Mycobacteriaceae</taxon>
        <taxon>Mycobacterium</taxon>
    </lineage>
</organism>
<dbReference type="InterPro" id="IPR009057">
    <property type="entry name" value="Homeodomain-like_sf"/>
</dbReference>
<proteinExistence type="predicted"/>
<evidence type="ECO:0000313" key="3">
    <source>
        <dbReference type="Proteomes" id="UP001056610"/>
    </source>
</evidence>
<evidence type="ECO:0000256" key="1">
    <source>
        <dbReference type="SAM" id="MobiDB-lite"/>
    </source>
</evidence>
<dbReference type="EMBL" id="CP097320">
    <property type="protein sequence ID" value="UQX11338.1"/>
    <property type="molecule type" value="Genomic_DNA"/>
</dbReference>
<dbReference type="RefSeq" id="WP_249763058.1">
    <property type="nucleotide sequence ID" value="NZ_CP097320.1"/>
</dbReference>
<protein>
    <submittedName>
        <fullName evidence="2">Helix-turn-helix domain-containing protein</fullName>
    </submittedName>
</protein>
<keyword evidence="3" id="KW-1185">Reference proteome</keyword>
<dbReference type="Pfam" id="PF13384">
    <property type="entry name" value="HTH_23"/>
    <property type="match status" value="1"/>
</dbReference>
<dbReference type="SUPFAM" id="SSF46689">
    <property type="entry name" value="Homeodomain-like"/>
    <property type="match status" value="1"/>
</dbReference>
<name>A0ABY4QK41_9MYCO</name>